<dbReference type="eggNOG" id="COG1266">
    <property type="taxonomic scope" value="Bacteria"/>
</dbReference>
<dbReference type="EMBL" id="JAWXXX010000001">
    <property type="protein sequence ID" value="MDX5893839.1"/>
    <property type="molecule type" value="Genomic_DNA"/>
</dbReference>
<dbReference type="KEGG" id="rrd:RradSPS_1149"/>
<dbReference type="STRING" id="42256.RradSPS_1149"/>
<reference evidence="4" key="2">
    <citation type="submission" date="2023-11" db="EMBL/GenBank/DDBJ databases">
        <title>MicrobeMod: A computational toolkit for identifying prokaryotic methylation and restriction-modification with nanopore sequencing.</title>
        <authorList>
            <person name="Crits-Christoph A."/>
            <person name="Kang S.C."/>
            <person name="Lee H."/>
            <person name="Ostrov N."/>
        </authorList>
    </citation>
    <scope>NUCLEOTIDE SEQUENCE</scope>
    <source>
        <strain evidence="4">ATCC 51242</strain>
    </source>
</reference>
<dbReference type="AlphaFoldDB" id="A0A023X1T6"/>
<keyword evidence="3" id="KW-0645">Protease</keyword>
<dbReference type="Proteomes" id="UP001281130">
    <property type="component" value="Unassembled WGS sequence"/>
</dbReference>
<evidence type="ECO:0000313" key="5">
    <source>
        <dbReference type="Proteomes" id="UP000025229"/>
    </source>
</evidence>
<feature type="domain" description="CAAX prenyl protease 2/Lysostaphin resistance protein A-like" evidence="2">
    <location>
        <begin position="246"/>
        <end position="327"/>
    </location>
</feature>
<dbReference type="GO" id="GO:0080120">
    <property type="term" value="P:CAAX-box protein maturation"/>
    <property type="evidence" value="ECO:0007669"/>
    <property type="project" value="UniProtKB-ARBA"/>
</dbReference>
<evidence type="ECO:0000259" key="2">
    <source>
        <dbReference type="Pfam" id="PF02517"/>
    </source>
</evidence>
<keyword evidence="4" id="KW-0378">Hydrolase</keyword>
<evidence type="ECO:0000313" key="3">
    <source>
        <dbReference type="EMBL" id="AHY46432.1"/>
    </source>
</evidence>
<feature type="transmembrane region" description="Helical" evidence="1">
    <location>
        <begin position="265"/>
        <end position="284"/>
    </location>
</feature>
<feature type="transmembrane region" description="Helical" evidence="1">
    <location>
        <begin position="74"/>
        <end position="98"/>
    </location>
</feature>
<feature type="transmembrane region" description="Helical" evidence="1">
    <location>
        <begin position="31"/>
        <end position="54"/>
    </location>
</feature>
<protein>
    <submittedName>
        <fullName evidence="3">CAAX protease self-immunity</fullName>
    </submittedName>
    <submittedName>
        <fullName evidence="4">CPBP family intramembrane glutamic endopeptidase</fullName>
        <ecNumber evidence="4">3.4.-.-</ecNumber>
    </submittedName>
</protein>
<keyword evidence="1" id="KW-0472">Membrane</keyword>
<proteinExistence type="predicted"/>
<feature type="transmembrane region" description="Helical" evidence="1">
    <location>
        <begin position="290"/>
        <end position="309"/>
    </location>
</feature>
<organism evidence="3 5">
    <name type="scientific">Rubrobacter radiotolerans</name>
    <name type="common">Arthrobacter radiotolerans</name>
    <dbReference type="NCBI Taxonomy" id="42256"/>
    <lineage>
        <taxon>Bacteria</taxon>
        <taxon>Bacillati</taxon>
        <taxon>Actinomycetota</taxon>
        <taxon>Rubrobacteria</taxon>
        <taxon>Rubrobacterales</taxon>
        <taxon>Rubrobacteraceae</taxon>
        <taxon>Rubrobacter</taxon>
    </lineage>
</organism>
<feature type="transmembrane region" description="Helical" evidence="1">
    <location>
        <begin position="197"/>
        <end position="221"/>
    </location>
</feature>
<feature type="transmembrane region" description="Helical" evidence="1">
    <location>
        <begin position="316"/>
        <end position="336"/>
    </location>
</feature>
<dbReference type="InterPro" id="IPR003675">
    <property type="entry name" value="Rce1/LyrA-like_dom"/>
</dbReference>
<reference evidence="3 5" key="1">
    <citation type="submission" date="2014-03" db="EMBL/GenBank/DDBJ databases">
        <title>Complete genome sequence of the Radio-Resistant Rubrobacter radiotolerans RSPS-4.</title>
        <authorList>
            <person name="Egas C.C."/>
            <person name="Barroso C.C."/>
            <person name="Froufe H.J.C."/>
            <person name="Pacheco J.J."/>
            <person name="Albuquerque L.L."/>
            <person name="da Costa M.M.S."/>
        </authorList>
    </citation>
    <scope>NUCLEOTIDE SEQUENCE [LARGE SCALE GENOMIC DNA]</scope>
    <source>
        <strain evidence="3 5">RSPS-4</strain>
    </source>
</reference>
<evidence type="ECO:0000313" key="4">
    <source>
        <dbReference type="EMBL" id="MDX5893839.1"/>
    </source>
</evidence>
<name>A0A023X1T6_RUBRA</name>
<dbReference type="GO" id="GO:0006508">
    <property type="term" value="P:proteolysis"/>
    <property type="evidence" value="ECO:0007669"/>
    <property type="project" value="UniProtKB-KW"/>
</dbReference>
<feature type="transmembrane region" description="Helical" evidence="1">
    <location>
        <begin position="6"/>
        <end position="24"/>
    </location>
</feature>
<feature type="transmembrane region" description="Helical" evidence="1">
    <location>
        <begin position="110"/>
        <end position="136"/>
    </location>
</feature>
<dbReference type="Proteomes" id="UP000025229">
    <property type="component" value="Chromosome"/>
</dbReference>
<feature type="transmembrane region" description="Helical" evidence="1">
    <location>
        <begin position="156"/>
        <end position="176"/>
    </location>
</feature>
<dbReference type="RefSeq" id="WP_143533892.1">
    <property type="nucleotide sequence ID" value="NZ_CP007514.1"/>
</dbReference>
<gene>
    <name evidence="3" type="ORF">RradSPS_1149</name>
    <name evidence="4" type="ORF">SIL72_07320</name>
</gene>
<dbReference type="EMBL" id="CP007514">
    <property type="protein sequence ID" value="AHY46432.1"/>
    <property type="molecule type" value="Genomic_DNA"/>
</dbReference>
<accession>A0A023X1T6</accession>
<dbReference type="HOGENOM" id="CLU_818568_0_0_11"/>
<sequence length="339" mass="35555">MAEVLLTLVLALFVGGLGMVAQVARKSRQAAVTLAVVLLGASVLVSLLGLFVGIGLFVQFSGGETFGITGAERVAYAAAIAAVVVAGVAGVALCVPLFRRVLGREVRSRFWADPVVVFALWLAVLVLANNVVSFLIFTVESDVTSLFPDGRVSPGLLVSSQLPFVIVAVMGVGFLVRRNLRETLARLGYGGISLKQFGVVALFVVGALAASFGTDALFRLVQPDLYQQVGELSDALFSPVGLSPLSAILFALLIGIGAGLGEETLFRGAVQPVFGIVFTSIIFASMHIQYGPSLLLVYIFVLSVGLGYLRKHINTTASFLAHASYNTLSVLLAYFVGGA</sequence>
<feature type="transmembrane region" description="Helical" evidence="1">
    <location>
        <begin position="241"/>
        <end position="260"/>
    </location>
</feature>
<dbReference type="GO" id="GO:0004175">
    <property type="term" value="F:endopeptidase activity"/>
    <property type="evidence" value="ECO:0007669"/>
    <property type="project" value="UniProtKB-ARBA"/>
</dbReference>
<keyword evidence="1" id="KW-0812">Transmembrane</keyword>
<evidence type="ECO:0000256" key="1">
    <source>
        <dbReference type="SAM" id="Phobius"/>
    </source>
</evidence>
<keyword evidence="5" id="KW-1185">Reference proteome</keyword>
<dbReference type="EC" id="3.4.-.-" evidence="4"/>
<keyword evidence="1" id="KW-1133">Transmembrane helix</keyword>
<dbReference type="OrthoDB" id="2986398at2"/>
<dbReference type="Pfam" id="PF02517">
    <property type="entry name" value="Rce1-like"/>
    <property type="match status" value="1"/>
</dbReference>